<evidence type="ECO:0000259" key="6">
    <source>
        <dbReference type="PROSITE" id="PS50850"/>
    </source>
</evidence>
<dbReference type="AlphaFoldDB" id="A0A6A4X990"/>
<feature type="transmembrane region" description="Helical" evidence="5">
    <location>
        <begin position="141"/>
        <end position="159"/>
    </location>
</feature>
<evidence type="ECO:0000313" key="7">
    <source>
        <dbReference type="EMBL" id="KAF0314079.1"/>
    </source>
</evidence>
<evidence type="ECO:0000256" key="3">
    <source>
        <dbReference type="ARBA" id="ARBA00022989"/>
    </source>
</evidence>
<keyword evidence="4 5" id="KW-0472">Membrane</keyword>
<gene>
    <name evidence="7" type="primary">araE_1</name>
    <name evidence="7" type="ORF">FJT64_015440</name>
</gene>
<evidence type="ECO:0000256" key="2">
    <source>
        <dbReference type="ARBA" id="ARBA00022692"/>
    </source>
</evidence>
<dbReference type="PROSITE" id="PS00217">
    <property type="entry name" value="SUGAR_TRANSPORT_2"/>
    <property type="match status" value="1"/>
</dbReference>
<name>A0A6A4X990_AMPAM</name>
<dbReference type="PANTHER" id="PTHR48021">
    <property type="match status" value="1"/>
</dbReference>
<dbReference type="EMBL" id="VIIS01000049">
    <property type="protein sequence ID" value="KAF0314078.1"/>
    <property type="molecule type" value="Genomic_DNA"/>
</dbReference>
<feature type="transmembrane region" description="Helical" evidence="5">
    <location>
        <begin position="116"/>
        <end position="135"/>
    </location>
</feature>
<dbReference type="InterPro" id="IPR005829">
    <property type="entry name" value="Sugar_transporter_CS"/>
</dbReference>
<reference evidence="7 8" key="1">
    <citation type="submission" date="2019-07" db="EMBL/GenBank/DDBJ databases">
        <title>Draft genome assembly of a fouling barnacle, Amphibalanus amphitrite (Darwin, 1854): The first reference genome for Thecostraca.</title>
        <authorList>
            <person name="Kim W."/>
        </authorList>
    </citation>
    <scope>NUCLEOTIDE SEQUENCE [LARGE SCALE GENOMIC DNA]</scope>
    <source>
        <strain evidence="7">SNU_AA5</strain>
        <tissue evidence="7">Soma without cirri and trophi</tissue>
    </source>
</reference>
<dbReference type="PANTHER" id="PTHR48021:SF1">
    <property type="entry name" value="GH07001P-RELATED"/>
    <property type="match status" value="1"/>
</dbReference>
<feature type="transmembrane region" description="Helical" evidence="5">
    <location>
        <begin position="279"/>
        <end position="306"/>
    </location>
</feature>
<dbReference type="SUPFAM" id="SSF103473">
    <property type="entry name" value="MFS general substrate transporter"/>
    <property type="match status" value="1"/>
</dbReference>
<evidence type="ECO:0000256" key="5">
    <source>
        <dbReference type="SAM" id="Phobius"/>
    </source>
</evidence>
<dbReference type="InterPro" id="IPR036259">
    <property type="entry name" value="MFS_trans_sf"/>
</dbReference>
<feature type="transmembrane region" description="Helical" evidence="5">
    <location>
        <begin position="76"/>
        <end position="95"/>
    </location>
</feature>
<proteinExistence type="predicted"/>
<keyword evidence="8" id="KW-1185">Reference proteome</keyword>
<dbReference type="EMBL" id="VIIS01000049">
    <property type="protein sequence ID" value="KAF0314079.1"/>
    <property type="molecule type" value="Genomic_DNA"/>
</dbReference>
<feature type="transmembrane region" description="Helical" evidence="5">
    <location>
        <begin position="242"/>
        <end position="267"/>
    </location>
</feature>
<dbReference type="Proteomes" id="UP000440578">
    <property type="component" value="Unassembled WGS sequence"/>
</dbReference>
<dbReference type="GO" id="GO:0016020">
    <property type="term" value="C:membrane"/>
    <property type="evidence" value="ECO:0007669"/>
    <property type="project" value="UniProtKB-SubCell"/>
</dbReference>
<organism evidence="7 8">
    <name type="scientific">Amphibalanus amphitrite</name>
    <name type="common">Striped barnacle</name>
    <name type="synonym">Balanus amphitrite</name>
    <dbReference type="NCBI Taxonomy" id="1232801"/>
    <lineage>
        <taxon>Eukaryota</taxon>
        <taxon>Metazoa</taxon>
        <taxon>Ecdysozoa</taxon>
        <taxon>Arthropoda</taxon>
        <taxon>Crustacea</taxon>
        <taxon>Multicrustacea</taxon>
        <taxon>Cirripedia</taxon>
        <taxon>Thoracica</taxon>
        <taxon>Thoracicalcarea</taxon>
        <taxon>Balanomorpha</taxon>
        <taxon>Balanoidea</taxon>
        <taxon>Balanidae</taxon>
        <taxon>Amphibalaninae</taxon>
        <taxon>Amphibalanus</taxon>
    </lineage>
</organism>
<dbReference type="Gene3D" id="1.20.1250.20">
    <property type="entry name" value="MFS general substrate transporter like domains"/>
    <property type="match status" value="2"/>
</dbReference>
<dbReference type="PROSITE" id="PS50850">
    <property type="entry name" value="MFS"/>
    <property type="match status" value="1"/>
</dbReference>
<dbReference type="Pfam" id="PF00083">
    <property type="entry name" value="Sugar_tr"/>
    <property type="match status" value="2"/>
</dbReference>
<protein>
    <submittedName>
        <fullName evidence="7">Arabinose-proton symporter</fullName>
    </submittedName>
</protein>
<comment type="subcellular location">
    <subcellularLocation>
        <location evidence="1">Membrane</location>
        <topology evidence="1">Multi-pass membrane protein</topology>
    </subcellularLocation>
</comment>
<feature type="domain" description="Major facilitator superfamily (MFS) profile" evidence="6">
    <location>
        <begin position="1"/>
        <end position="344"/>
    </location>
</feature>
<keyword evidence="2 5" id="KW-0812">Transmembrane</keyword>
<dbReference type="InterPro" id="IPR050549">
    <property type="entry name" value="MFS_Trehalose_Transporter"/>
</dbReference>
<evidence type="ECO:0000256" key="1">
    <source>
        <dbReference type="ARBA" id="ARBA00004141"/>
    </source>
</evidence>
<dbReference type="InterPro" id="IPR020846">
    <property type="entry name" value="MFS_dom"/>
</dbReference>
<feature type="transmembrane region" description="Helical" evidence="5">
    <location>
        <begin position="214"/>
        <end position="236"/>
    </location>
</feature>
<dbReference type="InterPro" id="IPR005828">
    <property type="entry name" value="MFS_sugar_transport-like"/>
</dbReference>
<evidence type="ECO:0000256" key="4">
    <source>
        <dbReference type="ARBA" id="ARBA00023136"/>
    </source>
</evidence>
<feature type="transmembrane region" description="Helical" evidence="5">
    <location>
        <begin position="25"/>
        <end position="44"/>
    </location>
</feature>
<dbReference type="GO" id="GO:0022857">
    <property type="term" value="F:transmembrane transporter activity"/>
    <property type="evidence" value="ECO:0007669"/>
    <property type="project" value="InterPro"/>
</dbReference>
<feature type="transmembrane region" description="Helical" evidence="5">
    <location>
        <begin position="51"/>
        <end position="70"/>
    </location>
</feature>
<comment type="caution">
    <text evidence="7">The sequence shown here is derived from an EMBL/GenBank/DDBJ whole genome shotgun (WGS) entry which is preliminary data.</text>
</comment>
<evidence type="ECO:0000313" key="8">
    <source>
        <dbReference type="Proteomes" id="UP000440578"/>
    </source>
</evidence>
<keyword evidence="3 5" id="KW-1133">Transmembrane helix</keyword>
<accession>A0A6A4X990</accession>
<sequence length="344" mass="35922">MVAYGSLFVSSSDTGEYRHWRTQDVTWVLSAPSIGSAAGCLLAAPLTNRFGALWVIVGSSALSLASWGALCFGNTVTVLVIGRILSGIFVGLNLGNSRLYIAEVCSERLRGVLCHLPAVSISASFLGCLCLAGVVPWRWAVLGFGCVPTVIHLTGALLLPQSARWLLASGGSKAEAEALHRLLPRSRPRHRRGAAQLAALCASGLLVRRVGRRVVLMAAGAGGAAGYVLVSASLLIPSLGAYNWVPLVGVLAANACAQAGITPVSFLAMNMASVHLFPLATAALGTHGVFLAVAGLCAAQLLYALLLLPETKDLTLEEVHNRTLLQPAGAGAANQRRRPYRMSV</sequence>
<dbReference type="OrthoDB" id="4142200at2759"/>